<evidence type="ECO:0000256" key="1">
    <source>
        <dbReference type="SAM" id="MobiDB-lite"/>
    </source>
</evidence>
<evidence type="ECO:0000313" key="2">
    <source>
        <dbReference type="EMBL" id="TYS01223.1"/>
    </source>
</evidence>
<feature type="compositionally biased region" description="Basic and acidic residues" evidence="1">
    <location>
        <begin position="134"/>
        <end position="151"/>
    </location>
</feature>
<gene>
    <name evidence="2" type="ORF">FZC84_00705</name>
</gene>
<feature type="region of interest" description="Disordered" evidence="1">
    <location>
        <begin position="134"/>
        <end position="174"/>
    </location>
</feature>
<protein>
    <submittedName>
        <fullName evidence="2">Uncharacterized protein</fullName>
    </submittedName>
</protein>
<name>A0A5D4MHK9_9BACI</name>
<proteinExistence type="predicted"/>
<dbReference type="EMBL" id="VTEG01000001">
    <property type="protein sequence ID" value="TYS01223.1"/>
    <property type="molecule type" value="Genomic_DNA"/>
</dbReference>
<comment type="caution">
    <text evidence="2">The sequence shown here is derived from an EMBL/GenBank/DDBJ whole genome shotgun (WGS) entry which is preliminary data.</text>
</comment>
<organism evidence="2 3">
    <name type="scientific">Rossellomorea vietnamensis</name>
    <dbReference type="NCBI Taxonomy" id="218284"/>
    <lineage>
        <taxon>Bacteria</taxon>
        <taxon>Bacillati</taxon>
        <taxon>Bacillota</taxon>
        <taxon>Bacilli</taxon>
        <taxon>Bacillales</taxon>
        <taxon>Bacillaceae</taxon>
        <taxon>Rossellomorea</taxon>
    </lineage>
</organism>
<sequence>MKVNTNETWLSLLEEQIEKKAKKDIKIKEEYPKLLLQVEMLKMENALLQEKIKNFQEINIALSNIQIIAAVFNDSLTTIMENKEKEDSFEQRLKRIEKSLAVQTSPANVMIQEEKDYVTKDVFLEEIGRIENKLKEKRNDVENPHNKRESNAEGGSIGKKAVRRRITPDINSTE</sequence>
<dbReference type="RefSeq" id="WP_148952584.1">
    <property type="nucleotide sequence ID" value="NZ_VTEG01000001.1"/>
</dbReference>
<reference evidence="2 3" key="1">
    <citation type="submission" date="2019-08" db="EMBL/GenBank/DDBJ databases">
        <title>Bacillus genomes from the desert of Cuatro Cienegas, Coahuila.</title>
        <authorList>
            <person name="Olmedo-Alvarez G."/>
        </authorList>
    </citation>
    <scope>NUCLEOTIDE SEQUENCE [LARGE SCALE GENOMIC DNA]</scope>
    <source>
        <strain evidence="2 3">CH128b_4D</strain>
    </source>
</reference>
<evidence type="ECO:0000313" key="3">
    <source>
        <dbReference type="Proteomes" id="UP000325182"/>
    </source>
</evidence>
<dbReference type="Proteomes" id="UP000325182">
    <property type="component" value="Unassembled WGS sequence"/>
</dbReference>
<dbReference type="AlphaFoldDB" id="A0A5D4MHK9"/>
<accession>A0A5D4MHK9</accession>